<comment type="caution">
    <text evidence="1">The sequence shown here is derived from an EMBL/GenBank/DDBJ whole genome shotgun (WGS) entry which is preliminary data.</text>
</comment>
<proteinExistence type="predicted"/>
<dbReference type="Proteomes" id="UP001172159">
    <property type="component" value="Unassembled WGS sequence"/>
</dbReference>
<keyword evidence="2" id="KW-1185">Reference proteome</keyword>
<reference evidence="1" key="1">
    <citation type="submission" date="2023-06" db="EMBL/GenBank/DDBJ databases">
        <title>Genome-scale phylogeny and comparative genomics of the fungal order Sordariales.</title>
        <authorList>
            <consortium name="Lawrence Berkeley National Laboratory"/>
            <person name="Hensen N."/>
            <person name="Bonometti L."/>
            <person name="Westerberg I."/>
            <person name="Brannstrom I.O."/>
            <person name="Guillou S."/>
            <person name="Cros-Aarteil S."/>
            <person name="Calhoun S."/>
            <person name="Haridas S."/>
            <person name="Kuo A."/>
            <person name="Mondo S."/>
            <person name="Pangilinan J."/>
            <person name="Riley R."/>
            <person name="Labutti K."/>
            <person name="Andreopoulos B."/>
            <person name="Lipzen A."/>
            <person name="Chen C."/>
            <person name="Yanf M."/>
            <person name="Daum C."/>
            <person name="Ng V."/>
            <person name="Clum A."/>
            <person name="Steindorff A."/>
            <person name="Ohm R."/>
            <person name="Martin F."/>
            <person name="Silar P."/>
            <person name="Natvig D."/>
            <person name="Lalanne C."/>
            <person name="Gautier V."/>
            <person name="Ament-Velasquez S.L."/>
            <person name="Kruys A."/>
            <person name="Hutchinson M.I."/>
            <person name="Powell A.J."/>
            <person name="Barry K."/>
            <person name="Miller A.N."/>
            <person name="Grigoriev I.V."/>
            <person name="Debuchy R."/>
            <person name="Gladieux P."/>
            <person name="Thoren M.H."/>
            <person name="Johannesson H."/>
        </authorList>
    </citation>
    <scope>NUCLEOTIDE SEQUENCE</scope>
    <source>
        <strain evidence="1">CBS 540.89</strain>
    </source>
</reference>
<evidence type="ECO:0000313" key="1">
    <source>
        <dbReference type="EMBL" id="KAK0726536.1"/>
    </source>
</evidence>
<name>A0AA40B2P3_9PEZI</name>
<dbReference type="AlphaFoldDB" id="A0AA40B2P3"/>
<organism evidence="1 2">
    <name type="scientific">Apiosordaria backusii</name>
    <dbReference type="NCBI Taxonomy" id="314023"/>
    <lineage>
        <taxon>Eukaryota</taxon>
        <taxon>Fungi</taxon>
        <taxon>Dikarya</taxon>
        <taxon>Ascomycota</taxon>
        <taxon>Pezizomycotina</taxon>
        <taxon>Sordariomycetes</taxon>
        <taxon>Sordariomycetidae</taxon>
        <taxon>Sordariales</taxon>
        <taxon>Lasiosphaeriaceae</taxon>
        <taxon>Apiosordaria</taxon>
    </lineage>
</organism>
<protein>
    <submittedName>
        <fullName evidence="1">Uncharacterized protein</fullName>
    </submittedName>
</protein>
<evidence type="ECO:0000313" key="2">
    <source>
        <dbReference type="Proteomes" id="UP001172159"/>
    </source>
</evidence>
<sequence length="127" mass="14144">MNHLIGRINNKTTLTIGPNYNHELLMYIHLLDICQKDMPSTVCVTLEVPRSRLGLFTKHGSVLPVQCLLQDSSGSKWMNIFAAVQLGFGNIKTTGTPYTNTFSLQIEDNPEGWYGSSTLVVSFRVPT</sequence>
<dbReference type="EMBL" id="JAUKTV010000010">
    <property type="protein sequence ID" value="KAK0726536.1"/>
    <property type="molecule type" value="Genomic_DNA"/>
</dbReference>
<gene>
    <name evidence="1" type="ORF">B0T21DRAFT_413863</name>
</gene>
<accession>A0AA40B2P3</accession>